<evidence type="ECO:0000313" key="12">
    <source>
        <dbReference type="EMBL" id="ORE16575.1"/>
    </source>
</evidence>
<gene>
    <name evidence="12" type="ORF">BCV71DRAFT_15849</name>
</gene>
<dbReference type="PANTHER" id="PTHR14398">
    <property type="entry name" value="RNA RECOGNITION RRM/RNP DOMAIN"/>
    <property type="match status" value="1"/>
</dbReference>
<keyword evidence="2 7" id="KW-0863">Zinc-finger</keyword>
<dbReference type="InterPro" id="IPR012677">
    <property type="entry name" value="Nucleotide-bd_a/b_plait_sf"/>
</dbReference>
<dbReference type="PROSITE" id="PS50103">
    <property type="entry name" value="ZF_C3H1"/>
    <property type="match status" value="1"/>
</dbReference>
<evidence type="ECO:0000256" key="1">
    <source>
        <dbReference type="ARBA" id="ARBA00022723"/>
    </source>
</evidence>
<keyword evidence="3 7" id="KW-0862">Zinc</keyword>
<dbReference type="InterPro" id="IPR045137">
    <property type="entry name" value="RBM26/27"/>
</dbReference>
<evidence type="ECO:0000256" key="9">
    <source>
        <dbReference type="SAM" id="MobiDB-lite"/>
    </source>
</evidence>
<accession>A0A1X0RWZ0</accession>
<dbReference type="EMBL" id="KV921381">
    <property type="protein sequence ID" value="ORE16575.1"/>
    <property type="molecule type" value="Genomic_DNA"/>
</dbReference>
<feature type="region of interest" description="Disordered" evidence="9">
    <location>
        <begin position="256"/>
        <end position="289"/>
    </location>
</feature>
<dbReference type="AlphaFoldDB" id="A0A1X0RWZ0"/>
<evidence type="ECO:0000313" key="13">
    <source>
        <dbReference type="Proteomes" id="UP000242381"/>
    </source>
</evidence>
<dbReference type="InterPro" id="IPR000571">
    <property type="entry name" value="Znf_CCCH"/>
</dbReference>
<dbReference type="SUPFAM" id="SSF54928">
    <property type="entry name" value="RNA-binding domain, RBD"/>
    <property type="match status" value="1"/>
</dbReference>
<dbReference type="GO" id="GO:0008270">
    <property type="term" value="F:zinc ion binding"/>
    <property type="evidence" value="ECO:0007669"/>
    <property type="project" value="UniProtKB-KW"/>
</dbReference>
<dbReference type="SMART" id="SM00360">
    <property type="entry name" value="RRM"/>
    <property type="match status" value="2"/>
</dbReference>
<feature type="coiled-coil region" evidence="8">
    <location>
        <begin position="407"/>
        <end position="449"/>
    </location>
</feature>
<dbReference type="Gene3D" id="4.10.1000.10">
    <property type="entry name" value="Zinc finger, CCCH-type"/>
    <property type="match status" value="1"/>
</dbReference>
<feature type="region of interest" description="Disordered" evidence="9">
    <location>
        <begin position="628"/>
        <end position="654"/>
    </location>
</feature>
<sequence length="654" mass="73007">MSTSAEDLEEFVCNEVASLCDADPKVLAQYIIALIGNGERNDALRASLEDKLKEFFDDQTTPFIDRLFKKFNDIDGNSKPSKESADRFNTYSDEEDDDGDRNFKHRRQRSESRDRTDMPEQMKRRYPDDNAQPSAKYFRSNNSDDRRNPYNIPSGNYSSYDRGRGRGGNRGNIGSNRPMSKPPMCRDYIEKGYCMKGDMCPYDHGRDRIIVEDAAKTNYMPNLPSGAPVPASRGMPNQQFAGGANDAYDPERATLLPTNNMMPGLGHRRGGSRGGRGGRGGYRHQNVNPTNTTLTVEKIPPEFCQIATVNEFFSKFGTITNISVQPHAQKAIIQYSTRAEAERAYTCPDAVFDNRFVKVYWNKEESVPATGANAPTAAKEPQLQKPKTNEPDPEVVAARAAELAKIREEKQKKHQEHMKAILELQKKREQQLEQQIAEQKRLLEKLSSNPNMSIEEKAEILKQLKSVQSAIEDSQKPITASTTTASAEATATTTTTTTDGKDATSAELKKKLELLEAEAAMLGVNTSQAYPGRGGFYGRGRGSWPRARGGFARMTLDNRPTKIIVKDIPQDATEEELRQHFEQYGAVTLFEKKESELVVQYAQRFVAEKAMSFGPNFAKGKLQLAWFTEPKSESNTTPNTPNNTPNPAATEASS</sequence>
<comment type="function">
    <text evidence="5">May be involved in the turnover of nuclear polyadenylated (pA+) RNA.</text>
</comment>
<evidence type="ECO:0000256" key="6">
    <source>
        <dbReference type="PROSITE-ProRule" id="PRU00176"/>
    </source>
</evidence>
<keyword evidence="1 7" id="KW-0479">Metal-binding</keyword>
<feature type="domain" description="C3H1-type" evidence="11">
    <location>
        <begin position="179"/>
        <end position="207"/>
    </location>
</feature>
<dbReference type="SMART" id="SM00356">
    <property type="entry name" value="ZnF_C3H1"/>
    <property type="match status" value="1"/>
</dbReference>
<dbReference type="VEuPathDB" id="FungiDB:BCV72DRAFT_58206"/>
<feature type="compositionally biased region" description="Low complexity" evidence="9">
    <location>
        <begin position="635"/>
        <end position="654"/>
    </location>
</feature>
<dbReference type="PANTHER" id="PTHR14398:SF0">
    <property type="entry name" value="ZINC FINGER PROTEIN SWM"/>
    <property type="match status" value="1"/>
</dbReference>
<feature type="compositionally biased region" description="Basic and acidic residues" evidence="9">
    <location>
        <begin position="109"/>
        <end position="128"/>
    </location>
</feature>
<dbReference type="Gene3D" id="3.30.70.330">
    <property type="match status" value="2"/>
</dbReference>
<evidence type="ECO:0000256" key="5">
    <source>
        <dbReference type="ARBA" id="ARBA00043866"/>
    </source>
</evidence>
<name>A0A1X0RWZ0_RHIZD</name>
<evidence type="ECO:0000259" key="10">
    <source>
        <dbReference type="PROSITE" id="PS50102"/>
    </source>
</evidence>
<feature type="region of interest" description="Disordered" evidence="9">
    <location>
        <begin position="74"/>
        <end position="182"/>
    </location>
</feature>
<evidence type="ECO:0000256" key="8">
    <source>
        <dbReference type="SAM" id="Coils"/>
    </source>
</evidence>
<dbReference type="InterPro" id="IPR036855">
    <property type="entry name" value="Znf_CCCH_sf"/>
</dbReference>
<dbReference type="CDD" id="cd12257">
    <property type="entry name" value="RRM1_RBM26_like"/>
    <property type="match status" value="1"/>
</dbReference>
<dbReference type="Pfam" id="PF00076">
    <property type="entry name" value="RRM_1"/>
    <property type="match status" value="1"/>
</dbReference>
<feature type="region of interest" description="Disordered" evidence="9">
    <location>
        <begin position="473"/>
        <end position="504"/>
    </location>
</feature>
<reference evidence="12 13" key="1">
    <citation type="journal article" date="2016" name="Proc. Natl. Acad. Sci. U.S.A.">
        <title>Lipid metabolic changes in an early divergent fungus govern the establishment of a mutualistic symbiosis with endobacteria.</title>
        <authorList>
            <person name="Lastovetsky O.A."/>
            <person name="Gaspar M.L."/>
            <person name="Mondo S.J."/>
            <person name="LaButti K.M."/>
            <person name="Sandor L."/>
            <person name="Grigoriev I.V."/>
            <person name="Henry S.A."/>
            <person name="Pawlowska T.E."/>
        </authorList>
    </citation>
    <scope>NUCLEOTIDE SEQUENCE [LARGE SCALE GENOMIC DNA]</scope>
    <source>
        <strain evidence="12 13">ATCC 11559</strain>
    </source>
</reference>
<feature type="zinc finger region" description="C3H1-type" evidence="7">
    <location>
        <begin position="179"/>
        <end position="207"/>
    </location>
</feature>
<dbReference type="SUPFAM" id="SSF90229">
    <property type="entry name" value="CCCH zinc finger"/>
    <property type="match status" value="1"/>
</dbReference>
<dbReference type="Pfam" id="PF01480">
    <property type="entry name" value="PWI"/>
    <property type="match status" value="1"/>
</dbReference>
<dbReference type="InterPro" id="IPR043094">
    <property type="entry name" value="Nab2/ZC3H14_N_sf"/>
</dbReference>
<keyword evidence="8" id="KW-0175">Coiled coil</keyword>
<dbReference type="Proteomes" id="UP000242381">
    <property type="component" value="Unassembled WGS sequence"/>
</dbReference>
<dbReference type="InterPro" id="IPR000504">
    <property type="entry name" value="RRM_dom"/>
</dbReference>
<dbReference type="GO" id="GO:0005634">
    <property type="term" value="C:nucleus"/>
    <property type="evidence" value="ECO:0007669"/>
    <property type="project" value="TreeGrafter"/>
</dbReference>
<feature type="region of interest" description="Disordered" evidence="9">
    <location>
        <begin position="369"/>
        <end position="394"/>
    </location>
</feature>
<dbReference type="InterPro" id="IPR035979">
    <property type="entry name" value="RBD_domain_sf"/>
</dbReference>
<evidence type="ECO:0000256" key="7">
    <source>
        <dbReference type="PROSITE-ProRule" id="PRU00723"/>
    </source>
</evidence>
<protein>
    <recommendedName>
        <fullName evidence="14">RNA-binding domain-containing protein</fullName>
    </recommendedName>
</protein>
<dbReference type="Gene3D" id="1.10.340.40">
    <property type="entry name" value="Nuclear abundant poly(A) RNA-bind protein 2, N-terminal domain"/>
    <property type="match status" value="1"/>
</dbReference>
<evidence type="ECO:0000256" key="3">
    <source>
        <dbReference type="ARBA" id="ARBA00022833"/>
    </source>
</evidence>
<dbReference type="GO" id="GO:0003723">
    <property type="term" value="F:RNA binding"/>
    <property type="evidence" value="ECO:0007669"/>
    <property type="project" value="UniProtKB-UniRule"/>
</dbReference>
<dbReference type="OMA" id="ITYDSHA"/>
<dbReference type="PROSITE" id="PS50102">
    <property type="entry name" value="RRM"/>
    <property type="match status" value="1"/>
</dbReference>
<feature type="domain" description="RRM" evidence="10">
    <location>
        <begin position="561"/>
        <end position="629"/>
    </location>
</feature>
<organism evidence="12 13">
    <name type="scientific">Rhizopus microsporus</name>
    <dbReference type="NCBI Taxonomy" id="58291"/>
    <lineage>
        <taxon>Eukaryota</taxon>
        <taxon>Fungi</taxon>
        <taxon>Fungi incertae sedis</taxon>
        <taxon>Mucoromycota</taxon>
        <taxon>Mucoromycotina</taxon>
        <taxon>Mucoromycetes</taxon>
        <taxon>Mucorales</taxon>
        <taxon>Mucorineae</taxon>
        <taxon>Rhizopodaceae</taxon>
        <taxon>Rhizopus</taxon>
    </lineage>
</organism>
<evidence type="ECO:0000256" key="4">
    <source>
        <dbReference type="ARBA" id="ARBA00022884"/>
    </source>
</evidence>
<evidence type="ECO:0000259" key="11">
    <source>
        <dbReference type="PROSITE" id="PS50103"/>
    </source>
</evidence>
<evidence type="ECO:0000256" key="2">
    <source>
        <dbReference type="ARBA" id="ARBA00022771"/>
    </source>
</evidence>
<keyword evidence="4 6" id="KW-0694">RNA-binding</keyword>
<dbReference type="InterPro" id="IPR002483">
    <property type="entry name" value="PWI_dom"/>
</dbReference>
<proteinExistence type="predicted"/>
<evidence type="ECO:0008006" key="14">
    <source>
        <dbReference type="Google" id="ProtNLM"/>
    </source>
</evidence>
<feature type="compositionally biased region" description="Low complexity" evidence="9">
    <location>
        <begin position="479"/>
        <end position="498"/>
    </location>
</feature>